<gene>
    <name evidence="2" type="ORF">CBER1_00171</name>
</gene>
<comment type="caution">
    <text evidence="2">The sequence shown here is derived from an EMBL/GenBank/DDBJ whole genome shotgun (WGS) entry which is preliminary data.</text>
</comment>
<proteinExistence type="predicted"/>
<accession>A0A2S6CDL3</accession>
<organism evidence="2 3">
    <name type="scientific">Cercospora berteroae</name>
    <dbReference type="NCBI Taxonomy" id="357750"/>
    <lineage>
        <taxon>Eukaryota</taxon>
        <taxon>Fungi</taxon>
        <taxon>Dikarya</taxon>
        <taxon>Ascomycota</taxon>
        <taxon>Pezizomycotina</taxon>
        <taxon>Dothideomycetes</taxon>
        <taxon>Dothideomycetidae</taxon>
        <taxon>Mycosphaerellales</taxon>
        <taxon>Mycosphaerellaceae</taxon>
        <taxon>Cercospora</taxon>
    </lineage>
</organism>
<reference evidence="3" key="1">
    <citation type="journal article" date="2017" name="bioRxiv">
        <title>Conservation of a gene cluster reveals novel cercosporin biosynthetic mechanisms and extends production to the genus Colletotrichum.</title>
        <authorList>
            <person name="de Jonge R."/>
            <person name="Ebert M.K."/>
            <person name="Huitt-Roehl C.R."/>
            <person name="Pal P."/>
            <person name="Suttle J.C."/>
            <person name="Spanner R.E."/>
            <person name="Neubauer J.D."/>
            <person name="Jurick W.M.II."/>
            <person name="Stott K.A."/>
            <person name="Secor G.A."/>
            <person name="Thomma B.P.H.J."/>
            <person name="Van de Peer Y."/>
            <person name="Townsend C.A."/>
            <person name="Bolton M.D."/>
        </authorList>
    </citation>
    <scope>NUCLEOTIDE SEQUENCE [LARGE SCALE GENOMIC DNA]</scope>
    <source>
        <strain evidence="3">CBS538.71</strain>
    </source>
</reference>
<dbReference type="EMBL" id="PNEN01000488">
    <property type="protein sequence ID" value="PPJ57815.1"/>
    <property type="molecule type" value="Genomic_DNA"/>
</dbReference>
<evidence type="ECO:0000256" key="1">
    <source>
        <dbReference type="SAM" id="Coils"/>
    </source>
</evidence>
<keyword evidence="3" id="KW-1185">Reference proteome</keyword>
<evidence type="ECO:0000313" key="3">
    <source>
        <dbReference type="Proteomes" id="UP000237631"/>
    </source>
</evidence>
<keyword evidence="1" id="KW-0175">Coiled coil</keyword>
<feature type="coiled-coil region" evidence="1">
    <location>
        <begin position="102"/>
        <end position="151"/>
    </location>
</feature>
<dbReference type="AlphaFoldDB" id="A0A2S6CDL3"/>
<dbReference type="Proteomes" id="UP000237631">
    <property type="component" value="Unassembled WGS sequence"/>
</dbReference>
<dbReference type="OrthoDB" id="10404323at2759"/>
<evidence type="ECO:0000313" key="2">
    <source>
        <dbReference type="EMBL" id="PPJ57815.1"/>
    </source>
</evidence>
<name>A0A2S6CDL3_9PEZI</name>
<sequence>MMSNQQLATLARQIQLKDLILSSEPAPVASFLALYLTESNSTALLLSAHQALELIYDRNRALLSEAGDTEGVDVEVAELPRQQGHGLTAADATDAAIASLSIEQRENRIMEISREVSEVRRMNRVLTHRIKARLEENTEEWTSDMHALREEEERGRMARRAGDTKWCQVL</sequence>
<protein>
    <submittedName>
        <fullName evidence="2">Uncharacterized protein</fullName>
    </submittedName>
</protein>